<dbReference type="Proteomes" id="UP000192284">
    <property type="component" value="Unassembled WGS sequence"/>
</dbReference>
<sequence>MKLSALALVGAATVAAAVAFPPSAHADPQNFQSPSGNIYCTLDSMGAACDISEYNYQPPPPPECGKHLAWGSRFTLSAGAAGAIACHGDTLRIPGEPTLNYGQTASAGTITCVSEMSGMKCTDSSSGHFFRVSKDAYQLG</sequence>
<name>A0A1W9ZJQ6_MYCAN</name>
<protein>
    <recommendedName>
        <fullName evidence="4">Ig-like domain-containing protein</fullName>
    </recommendedName>
</protein>
<feature type="signal peptide" evidence="1">
    <location>
        <begin position="1"/>
        <end position="26"/>
    </location>
</feature>
<reference evidence="2 3" key="1">
    <citation type="submission" date="2017-02" db="EMBL/GenBank/DDBJ databases">
        <title>The new phylogeny of genus Mycobacterium.</title>
        <authorList>
            <person name="Tortoli E."/>
            <person name="Trovato A."/>
            <person name="Cirillo D.M."/>
        </authorList>
    </citation>
    <scope>NUCLEOTIDE SEQUENCE [LARGE SCALE GENOMIC DNA]</scope>
    <source>
        <strain evidence="2 3">DSM 45057</strain>
    </source>
</reference>
<dbReference type="OrthoDB" id="495539at2"/>
<keyword evidence="3" id="KW-1185">Reference proteome</keyword>
<dbReference type="InterPro" id="IPR046576">
    <property type="entry name" value="DUF6636"/>
</dbReference>
<evidence type="ECO:0000313" key="2">
    <source>
        <dbReference type="EMBL" id="ORA16948.1"/>
    </source>
</evidence>
<evidence type="ECO:0000313" key="3">
    <source>
        <dbReference type="Proteomes" id="UP000192284"/>
    </source>
</evidence>
<keyword evidence="1" id="KW-0732">Signal</keyword>
<evidence type="ECO:0008006" key="4">
    <source>
        <dbReference type="Google" id="ProtNLM"/>
    </source>
</evidence>
<organism evidence="2 3">
    <name type="scientific">Mycobacterium angelicum</name>
    <dbReference type="NCBI Taxonomy" id="470074"/>
    <lineage>
        <taxon>Bacteria</taxon>
        <taxon>Bacillati</taxon>
        <taxon>Actinomycetota</taxon>
        <taxon>Actinomycetes</taxon>
        <taxon>Mycobacteriales</taxon>
        <taxon>Mycobacteriaceae</taxon>
        <taxon>Mycobacterium</taxon>
    </lineage>
</organism>
<dbReference type="AlphaFoldDB" id="A0A1W9ZJQ6"/>
<dbReference type="RefSeq" id="WP_083114902.1">
    <property type="nucleotide sequence ID" value="NZ_JACKTS010000021.1"/>
</dbReference>
<evidence type="ECO:0000256" key="1">
    <source>
        <dbReference type="SAM" id="SignalP"/>
    </source>
</evidence>
<feature type="chain" id="PRO_5012597214" description="Ig-like domain-containing protein" evidence="1">
    <location>
        <begin position="27"/>
        <end position="140"/>
    </location>
</feature>
<proteinExistence type="predicted"/>
<dbReference type="Pfam" id="PF20341">
    <property type="entry name" value="DUF6636"/>
    <property type="match status" value="1"/>
</dbReference>
<dbReference type="EMBL" id="MVHE01000042">
    <property type="protein sequence ID" value="ORA16948.1"/>
    <property type="molecule type" value="Genomic_DNA"/>
</dbReference>
<accession>A0A1W9ZJQ6</accession>
<comment type="caution">
    <text evidence="2">The sequence shown here is derived from an EMBL/GenBank/DDBJ whole genome shotgun (WGS) entry which is preliminary data.</text>
</comment>
<gene>
    <name evidence="2" type="ORF">BST12_20230</name>
</gene>